<dbReference type="OrthoDB" id="443318at2759"/>
<dbReference type="GO" id="GO:0006508">
    <property type="term" value="P:proteolysis"/>
    <property type="evidence" value="ECO:0007669"/>
    <property type="project" value="UniProtKB-KW"/>
</dbReference>
<evidence type="ECO:0000313" key="9">
    <source>
        <dbReference type="Proteomes" id="UP000077266"/>
    </source>
</evidence>
<dbReference type="InterPro" id="IPR001563">
    <property type="entry name" value="Peptidase_S10"/>
</dbReference>
<dbReference type="AlphaFoldDB" id="A0A165DUS2"/>
<dbReference type="InterPro" id="IPR029058">
    <property type="entry name" value="AB_hydrolase_fold"/>
</dbReference>
<dbReference type="PANTHER" id="PTHR11802">
    <property type="entry name" value="SERINE PROTEASE FAMILY S10 SERINE CARBOXYPEPTIDASE"/>
    <property type="match status" value="1"/>
</dbReference>
<comment type="similarity">
    <text evidence="1 7">Belongs to the peptidase S10 family.</text>
</comment>
<dbReference type="PROSITE" id="PS00560">
    <property type="entry name" value="CARBOXYPEPT_SER_HIS"/>
    <property type="match status" value="1"/>
</dbReference>
<dbReference type="EMBL" id="KV426190">
    <property type="protein sequence ID" value="KZV85405.1"/>
    <property type="molecule type" value="Genomic_DNA"/>
</dbReference>
<reference evidence="8 9" key="1">
    <citation type="journal article" date="2016" name="Mol. Biol. Evol.">
        <title>Comparative Genomics of Early-Diverging Mushroom-Forming Fungi Provides Insights into the Origins of Lignocellulose Decay Capabilities.</title>
        <authorList>
            <person name="Nagy L.G."/>
            <person name="Riley R."/>
            <person name="Tritt A."/>
            <person name="Adam C."/>
            <person name="Daum C."/>
            <person name="Floudas D."/>
            <person name="Sun H."/>
            <person name="Yadav J.S."/>
            <person name="Pangilinan J."/>
            <person name="Larsson K.H."/>
            <person name="Matsuura K."/>
            <person name="Barry K."/>
            <person name="Labutti K."/>
            <person name="Kuo R."/>
            <person name="Ohm R.A."/>
            <person name="Bhattacharya S.S."/>
            <person name="Shirouzu T."/>
            <person name="Yoshinaga Y."/>
            <person name="Martin F.M."/>
            <person name="Grigoriev I.V."/>
            <person name="Hibbett D.S."/>
        </authorList>
    </citation>
    <scope>NUCLEOTIDE SEQUENCE [LARGE SCALE GENOMIC DNA]</scope>
    <source>
        <strain evidence="8 9">HHB12029</strain>
    </source>
</reference>
<organism evidence="8 9">
    <name type="scientific">Exidia glandulosa HHB12029</name>
    <dbReference type="NCBI Taxonomy" id="1314781"/>
    <lineage>
        <taxon>Eukaryota</taxon>
        <taxon>Fungi</taxon>
        <taxon>Dikarya</taxon>
        <taxon>Basidiomycota</taxon>
        <taxon>Agaricomycotina</taxon>
        <taxon>Agaricomycetes</taxon>
        <taxon>Auriculariales</taxon>
        <taxon>Exidiaceae</taxon>
        <taxon>Exidia</taxon>
    </lineage>
</organism>
<keyword evidence="4 7" id="KW-0732">Signal</keyword>
<evidence type="ECO:0000256" key="7">
    <source>
        <dbReference type="RuleBase" id="RU361156"/>
    </source>
</evidence>
<evidence type="ECO:0000256" key="4">
    <source>
        <dbReference type="ARBA" id="ARBA00022729"/>
    </source>
</evidence>
<accession>A0A165DUS2</accession>
<name>A0A165DUS2_EXIGL</name>
<dbReference type="SUPFAM" id="SSF53474">
    <property type="entry name" value="alpha/beta-Hydrolases"/>
    <property type="match status" value="1"/>
</dbReference>
<evidence type="ECO:0000256" key="2">
    <source>
        <dbReference type="ARBA" id="ARBA00022645"/>
    </source>
</evidence>
<dbReference type="GO" id="GO:0000324">
    <property type="term" value="C:fungal-type vacuole"/>
    <property type="evidence" value="ECO:0007669"/>
    <property type="project" value="TreeGrafter"/>
</dbReference>
<dbReference type="EC" id="3.4.16.-" evidence="7"/>
<evidence type="ECO:0000256" key="1">
    <source>
        <dbReference type="ARBA" id="ARBA00009431"/>
    </source>
</evidence>
<keyword evidence="6" id="KW-0325">Glycoprotein</keyword>
<feature type="signal peptide" evidence="7">
    <location>
        <begin position="1"/>
        <end position="19"/>
    </location>
</feature>
<dbReference type="InParanoid" id="A0A165DUS2"/>
<dbReference type="PROSITE" id="PS00131">
    <property type="entry name" value="CARBOXYPEPT_SER_SER"/>
    <property type="match status" value="1"/>
</dbReference>
<dbReference type="Pfam" id="PF00450">
    <property type="entry name" value="Peptidase_S10"/>
    <property type="match status" value="1"/>
</dbReference>
<dbReference type="Proteomes" id="UP000077266">
    <property type="component" value="Unassembled WGS sequence"/>
</dbReference>
<dbReference type="InterPro" id="IPR033124">
    <property type="entry name" value="Ser_caboxypep_his_AS"/>
</dbReference>
<evidence type="ECO:0000256" key="6">
    <source>
        <dbReference type="ARBA" id="ARBA00023180"/>
    </source>
</evidence>
<gene>
    <name evidence="8" type="ORF">EXIGLDRAFT_741754</name>
</gene>
<dbReference type="Gene3D" id="1.10.287.410">
    <property type="match status" value="1"/>
</dbReference>
<keyword evidence="3 7" id="KW-0645">Protease</keyword>
<sequence>MMWSLGRALVVVGAALASGAQQAFFQEAFPAPEQQLSTLSTEEFSTFTHASFPNHRVRIKRLEDFCDTTGVKSYSGYIDVEARHLFFYLFESRNKPEEDPVLLWTNGGPGCSSTTGLFLELGPCRLEDEEGPKHNPYSWNSNASVFFIDQPIGVGYSYADHGEAVTTTEQGAVDVAAFVNIFFETFDSFAGRDFHLTGESYAGRYLPVYAAAIVDANAKAAAEGRKTVNLKSVVIGNGSSDRLTQALSSYDILCTNTTGLGTFLPISTCVRMRNAMPRCKTWFTESCIDMYDAMSCEAAASFCRTELSYGPFSLLGGLNRYDLSQECDDPGCGITKTALIDFLNDADVRKTLGVDSKVGNFTGCASDVGSAFNQAGDMYHSSRVYIEELLERGIRILQFAGTYDWVCNWVGVLNNAHAMQWTGAKAFNSQEMREWQVDGARAGLVKSAKGLTFATVEGAGHLVPSAKPVEALAMIDRWIADKEL</sequence>
<evidence type="ECO:0000256" key="3">
    <source>
        <dbReference type="ARBA" id="ARBA00022670"/>
    </source>
</evidence>
<keyword evidence="2 7" id="KW-0121">Carboxypeptidase</keyword>
<dbReference type="Gene3D" id="3.40.50.1820">
    <property type="entry name" value="alpha/beta hydrolase"/>
    <property type="match status" value="1"/>
</dbReference>
<dbReference type="PRINTS" id="PR00724">
    <property type="entry name" value="CRBOXYPTASEC"/>
</dbReference>
<keyword evidence="5 7" id="KW-0378">Hydrolase</keyword>
<dbReference type="GO" id="GO:0004185">
    <property type="term" value="F:serine-type carboxypeptidase activity"/>
    <property type="evidence" value="ECO:0007669"/>
    <property type="project" value="UniProtKB-UniRule"/>
</dbReference>
<dbReference type="InterPro" id="IPR018202">
    <property type="entry name" value="Ser_caboxypep_ser_AS"/>
</dbReference>
<evidence type="ECO:0000256" key="5">
    <source>
        <dbReference type="ARBA" id="ARBA00022801"/>
    </source>
</evidence>
<protein>
    <recommendedName>
        <fullName evidence="7">Carboxypeptidase</fullName>
        <ecNumber evidence="7">3.4.16.-</ecNumber>
    </recommendedName>
</protein>
<feature type="chain" id="PRO_5007748332" description="Carboxypeptidase" evidence="7">
    <location>
        <begin position="20"/>
        <end position="484"/>
    </location>
</feature>
<dbReference type="STRING" id="1314781.A0A165DUS2"/>
<keyword evidence="9" id="KW-1185">Reference proteome</keyword>
<dbReference type="PANTHER" id="PTHR11802:SF113">
    <property type="entry name" value="SERINE CARBOXYPEPTIDASE CTSA-4.1"/>
    <property type="match status" value="1"/>
</dbReference>
<proteinExistence type="inferred from homology"/>
<evidence type="ECO:0000313" key="8">
    <source>
        <dbReference type="EMBL" id="KZV85405.1"/>
    </source>
</evidence>